<evidence type="ECO:0000313" key="3">
    <source>
        <dbReference type="Proteomes" id="UP000322699"/>
    </source>
</evidence>
<proteinExistence type="predicted"/>
<comment type="caution">
    <text evidence="2">The sequence shown here is derived from an EMBL/GenBank/DDBJ whole genome shotgun (WGS) entry which is preliminary data.</text>
</comment>
<dbReference type="EMBL" id="VRLW01000001">
    <property type="protein sequence ID" value="KAA1259796.1"/>
    <property type="molecule type" value="Genomic_DNA"/>
</dbReference>
<reference evidence="2 3" key="1">
    <citation type="submission" date="2019-08" db="EMBL/GenBank/DDBJ databases">
        <title>Deep-cultivation of Planctomycetes and their phenomic and genomic characterization uncovers novel biology.</title>
        <authorList>
            <person name="Wiegand S."/>
            <person name="Jogler M."/>
            <person name="Boedeker C."/>
            <person name="Pinto D."/>
            <person name="Vollmers J."/>
            <person name="Rivas-Marin E."/>
            <person name="Kohn T."/>
            <person name="Peeters S.H."/>
            <person name="Heuer A."/>
            <person name="Rast P."/>
            <person name="Oberbeckmann S."/>
            <person name="Bunk B."/>
            <person name="Jeske O."/>
            <person name="Meyerdierks A."/>
            <person name="Storesund J.E."/>
            <person name="Kallscheuer N."/>
            <person name="Luecker S."/>
            <person name="Lage O.M."/>
            <person name="Pohl T."/>
            <person name="Merkel B.J."/>
            <person name="Hornburger P."/>
            <person name="Mueller R.-W."/>
            <person name="Bruemmer F."/>
            <person name="Labrenz M."/>
            <person name="Spormann A.M."/>
            <person name="Op Den Camp H."/>
            <person name="Overmann J."/>
            <person name="Amann R."/>
            <person name="Jetten M.S.M."/>
            <person name="Mascher T."/>
            <person name="Medema M.H."/>
            <person name="Devos D.P."/>
            <person name="Kaster A.-K."/>
            <person name="Ovreas L."/>
            <person name="Rohde M."/>
            <person name="Galperin M.Y."/>
            <person name="Jogler C."/>
        </authorList>
    </citation>
    <scope>NUCLEOTIDE SEQUENCE [LARGE SCALE GENOMIC DNA]</scope>
    <source>
        <strain evidence="2 3">LF1</strain>
    </source>
</reference>
<name>A0A5B1CGW3_9BACT</name>
<evidence type="ECO:0000256" key="1">
    <source>
        <dbReference type="SAM" id="MobiDB-lite"/>
    </source>
</evidence>
<dbReference type="Proteomes" id="UP000322699">
    <property type="component" value="Unassembled WGS sequence"/>
</dbReference>
<dbReference type="AlphaFoldDB" id="A0A5B1CGW3"/>
<keyword evidence="3" id="KW-1185">Reference proteome</keyword>
<evidence type="ECO:0000313" key="2">
    <source>
        <dbReference type="EMBL" id="KAA1259796.1"/>
    </source>
</evidence>
<feature type="region of interest" description="Disordered" evidence="1">
    <location>
        <begin position="93"/>
        <end position="116"/>
    </location>
</feature>
<gene>
    <name evidence="2" type="ORF">LF1_23330</name>
</gene>
<protein>
    <submittedName>
        <fullName evidence="2">Uncharacterized protein</fullName>
    </submittedName>
</protein>
<sequence length="116" mass="13033">MSAAGVRGKPQRREEFLSSKNPLFCLAAWASPRAFRPAWTRGAMPTRLNSLETLHGVGETTPKPIENEIVQQVVGEFRYPKIEVTRNTSCPRQLNLRLGGSGSRVDFRRPPRSRNS</sequence>
<accession>A0A5B1CGW3</accession>
<organism evidence="2 3">
    <name type="scientific">Rubripirellula obstinata</name>
    <dbReference type="NCBI Taxonomy" id="406547"/>
    <lineage>
        <taxon>Bacteria</taxon>
        <taxon>Pseudomonadati</taxon>
        <taxon>Planctomycetota</taxon>
        <taxon>Planctomycetia</taxon>
        <taxon>Pirellulales</taxon>
        <taxon>Pirellulaceae</taxon>
        <taxon>Rubripirellula</taxon>
    </lineage>
</organism>